<comment type="catalytic activity">
    <reaction evidence="9">
        <text>4-demethylwyosine(37) in tRNA(Phe) + S-adenosyl-L-methionine = 4-demethyl-7-[(3S)-3-amino-3-carboxypropyl]wyosine(37) in tRNA(Phe) + S-methyl-5'-thioadenosine + H(+)</text>
        <dbReference type="Rhea" id="RHEA:36355"/>
        <dbReference type="Rhea" id="RHEA-COMP:10164"/>
        <dbReference type="Rhea" id="RHEA-COMP:10378"/>
        <dbReference type="ChEBI" id="CHEBI:15378"/>
        <dbReference type="ChEBI" id="CHEBI:17509"/>
        <dbReference type="ChEBI" id="CHEBI:59789"/>
        <dbReference type="ChEBI" id="CHEBI:64315"/>
        <dbReference type="ChEBI" id="CHEBI:73550"/>
        <dbReference type="EC" id="2.5.1.114"/>
    </reaction>
</comment>
<gene>
    <name evidence="12" type="primary">tyw2</name>
</gene>
<dbReference type="FunFam" id="3.40.50.150:FF:000201">
    <property type="entry name" value="tRNA wybutosine-synthesizing protein 2 homolog"/>
    <property type="match status" value="1"/>
</dbReference>
<keyword evidence="5" id="KW-0949">S-adenosyl-L-methionine</keyword>
<dbReference type="GeneID" id="114442664"/>
<dbReference type="FunCoup" id="A0A6P7J6J5">
    <property type="interactions" value="205"/>
</dbReference>
<dbReference type="Pfam" id="PF25132">
    <property type="entry name" value="TYW2_N"/>
    <property type="match status" value="1"/>
</dbReference>
<dbReference type="InterPro" id="IPR056743">
    <property type="entry name" value="TRM5-TYW2-like_MTfase"/>
</dbReference>
<evidence type="ECO:0000259" key="10">
    <source>
        <dbReference type="PROSITE" id="PS51684"/>
    </source>
</evidence>
<evidence type="ECO:0000256" key="5">
    <source>
        <dbReference type="ARBA" id="ARBA00022691"/>
    </source>
</evidence>
<name>A0A6P7J6J5_9TELE</name>
<reference evidence="12" key="1">
    <citation type="submission" date="2025-08" db="UniProtKB">
        <authorList>
            <consortium name="RefSeq"/>
        </authorList>
    </citation>
    <scope>IDENTIFICATION</scope>
</reference>
<dbReference type="GO" id="GO:0008175">
    <property type="term" value="F:tRNA methyltransferase activity"/>
    <property type="evidence" value="ECO:0007669"/>
    <property type="project" value="TreeGrafter"/>
</dbReference>
<keyword evidence="4" id="KW-0808">Transferase</keyword>
<comment type="pathway">
    <text evidence="1">tRNA modification; wybutosine-tRNA(Phe) biosynthesis.</text>
</comment>
<dbReference type="EC" id="2.5.1.114" evidence="2"/>
<dbReference type="GO" id="GO:0031591">
    <property type="term" value="P:wybutosine biosynthetic process"/>
    <property type="evidence" value="ECO:0007669"/>
    <property type="project" value="TreeGrafter"/>
</dbReference>
<dbReference type="InterPro" id="IPR056745">
    <property type="entry name" value="TYW2_N"/>
</dbReference>
<accession>A0A6P7J6J5</accession>
<organism evidence="11 12">
    <name type="scientific">Parambassis ranga</name>
    <name type="common">Indian glassy fish</name>
    <dbReference type="NCBI Taxonomy" id="210632"/>
    <lineage>
        <taxon>Eukaryota</taxon>
        <taxon>Metazoa</taxon>
        <taxon>Chordata</taxon>
        <taxon>Craniata</taxon>
        <taxon>Vertebrata</taxon>
        <taxon>Euteleostomi</taxon>
        <taxon>Actinopterygii</taxon>
        <taxon>Neopterygii</taxon>
        <taxon>Teleostei</taxon>
        <taxon>Neoteleostei</taxon>
        <taxon>Acanthomorphata</taxon>
        <taxon>Ovalentaria</taxon>
        <taxon>Ambassidae</taxon>
        <taxon>Parambassis</taxon>
    </lineage>
</organism>
<dbReference type="SUPFAM" id="SSF53335">
    <property type="entry name" value="S-adenosyl-L-methionine-dependent methyltransferases"/>
    <property type="match status" value="1"/>
</dbReference>
<sequence length="421" mass="46926">MDGVPCLRVSRCLAQHFRRCLQSEGALDLSLGLVGDSDGTVLLPILPSCLSQLDLQSFRTTAGSDYACEIVWSQVSDMLSFLLIVLLSNLFSSQCPLQSKKGRARTGGNKLEKILQELLESHGERWTEELREDLPHSFQRHGDLVLLGDHCFALPLWKKMDDKLWSAVARGLGAKRLAKMRRISRDGFRSPEVTVLLGEDSWVKHVDNGVTYEFDVTKCMFSAGNITEKLRVAGFDCRGETVVDLYAGIGYFTLPYLVHAKASHVHACEWNPNAVEALQRNLVANRVSDRCTVHQGDNRQLQLCDIADRVNLGLIPSSEDGWPAACRLLKRTTGGILHIHQNITSPLQTAGDNDATQRVSGKKADREVWHSWANDTANRIASLLKDLTGALWITNIQHIEHVKSYAPHVHHVVLDLECRPS</sequence>
<evidence type="ECO:0000256" key="9">
    <source>
        <dbReference type="ARBA" id="ARBA00049400"/>
    </source>
</evidence>
<dbReference type="InterPro" id="IPR030382">
    <property type="entry name" value="MeTrfase_TRM5/TYW2"/>
</dbReference>
<feature type="domain" description="SAM-dependent methyltransferase TRM5/TYW2-type" evidence="10">
    <location>
        <begin position="138"/>
        <end position="420"/>
    </location>
</feature>
<dbReference type="PANTHER" id="PTHR23245">
    <property type="entry name" value="TRNA METHYLTRANSFERASE"/>
    <property type="match status" value="1"/>
</dbReference>
<dbReference type="GO" id="GO:0102522">
    <property type="term" value="F:tRNA 4-demethylwyosine alpha-amino-alpha-carboxypropyltransferase activity"/>
    <property type="evidence" value="ECO:0007669"/>
    <property type="project" value="UniProtKB-EC"/>
</dbReference>
<evidence type="ECO:0000313" key="11">
    <source>
        <dbReference type="Proteomes" id="UP000515145"/>
    </source>
</evidence>
<dbReference type="PANTHER" id="PTHR23245:SF25">
    <property type="entry name" value="TRNA WYBUTOSINE-SYNTHESIZING PROTEIN 2 HOMOLOG"/>
    <property type="match status" value="1"/>
</dbReference>
<evidence type="ECO:0000313" key="12">
    <source>
        <dbReference type="RefSeq" id="XP_028272225.1"/>
    </source>
</evidence>
<dbReference type="CDD" id="cd02440">
    <property type="entry name" value="AdoMet_MTases"/>
    <property type="match status" value="1"/>
</dbReference>
<keyword evidence="11" id="KW-1185">Reference proteome</keyword>
<evidence type="ECO:0000256" key="4">
    <source>
        <dbReference type="ARBA" id="ARBA00022679"/>
    </source>
</evidence>
<protein>
    <recommendedName>
        <fullName evidence="3">tRNA wybutosine-synthesizing protein 2 homolog</fullName>
        <ecNumber evidence="2">2.5.1.114</ecNumber>
    </recommendedName>
    <alternativeName>
        <fullName evidence="7">tRNA(Phe) (4-demethylwyosine(37)-C(7)) aminocarboxypropyltransferase</fullName>
    </alternativeName>
</protein>
<evidence type="ECO:0000256" key="2">
    <source>
        <dbReference type="ARBA" id="ARBA00012265"/>
    </source>
</evidence>
<dbReference type="AlphaFoldDB" id="A0A6P7J6J5"/>
<keyword evidence="6" id="KW-0819">tRNA processing</keyword>
<dbReference type="CTD" id="55039"/>
<dbReference type="Pfam" id="PF25133">
    <property type="entry name" value="TYW2_N_2"/>
    <property type="match status" value="1"/>
</dbReference>
<dbReference type="RefSeq" id="XP_028272225.1">
    <property type="nucleotide sequence ID" value="XM_028416424.1"/>
</dbReference>
<dbReference type="Pfam" id="PF02475">
    <property type="entry name" value="TRM5-TYW2_MTfase"/>
    <property type="match status" value="1"/>
</dbReference>
<evidence type="ECO:0000256" key="6">
    <source>
        <dbReference type="ARBA" id="ARBA00022694"/>
    </source>
</evidence>
<dbReference type="FunFam" id="3.30.300.110:FF:000002">
    <property type="entry name" value="tRNA wybutosine-synthesizing protein 2 homolog"/>
    <property type="match status" value="1"/>
</dbReference>
<dbReference type="InterPro" id="IPR056744">
    <property type="entry name" value="TRM5/TYW2-like_N"/>
</dbReference>
<evidence type="ECO:0000256" key="1">
    <source>
        <dbReference type="ARBA" id="ARBA00004797"/>
    </source>
</evidence>
<dbReference type="InterPro" id="IPR029063">
    <property type="entry name" value="SAM-dependent_MTases_sf"/>
</dbReference>
<dbReference type="Proteomes" id="UP000515145">
    <property type="component" value="Chromosome 10"/>
</dbReference>
<dbReference type="GO" id="GO:0005737">
    <property type="term" value="C:cytoplasm"/>
    <property type="evidence" value="ECO:0007669"/>
    <property type="project" value="TreeGrafter"/>
</dbReference>
<evidence type="ECO:0000256" key="7">
    <source>
        <dbReference type="ARBA" id="ARBA00031315"/>
    </source>
</evidence>
<proteinExistence type="predicted"/>
<evidence type="ECO:0000256" key="3">
    <source>
        <dbReference type="ARBA" id="ARBA00017179"/>
    </source>
</evidence>
<dbReference type="OrthoDB" id="408788at2759"/>
<evidence type="ECO:0000256" key="8">
    <source>
        <dbReference type="ARBA" id="ARBA00037786"/>
    </source>
</evidence>
<comment type="function">
    <text evidence="8">S-adenosyl-L-methionine-dependent transferase that acts as a component of the wybutosine biosynthesis pathway. Wybutosine is a hyper modified guanosine with a tricyclic base found at the 3'-position adjacent to the anticodon of eukaryotic phenylalanine tRNA. Catalyzes the transfer of the alpha-amino-alpha-carboxypropyl (acp) group from S-adenosyl-L-methionine to the C-7 position of 4-demethylwyosine (imG-14) to produce wybutosine-86.</text>
</comment>
<dbReference type="GO" id="GO:0030488">
    <property type="term" value="P:tRNA methylation"/>
    <property type="evidence" value="ECO:0007669"/>
    <property type="project" value="TreeGrafter"/>
</dbReference>
<dbReference type="PROSITE" id="PS51684">
    <property type="entry name" value="SAM_MT_TRM5_TYW2"/>
    <property type="match status" value="1"/>
</dbReference>
<dbReference type="InParanoid" id="A0A6P7J6J5"/>
<dbReference type="Gene3D" id="3.30.300.110">
    <property type="entry name" value="Met-10+ protein-like domains"/>
    <property type="match status" value="1"/>
</dbReference>
<dbReference type="Gene3D" id="3.40.50.150">
    <property type="entry name" value="Vaccinia Virus protein VP39"/>
    <property type="match status" value="1"/>
</dbReference>